<dbReference type="PANTHER" id="PTHR45427">
    <property type="entry name" value="MUCIN-15"/>
    <property type="match status" value="1"/>
</dbReference>
<feature type="region of interest" description="Disordered" evidence="1">
    <location>
        <begin position="68"/>
        <end position="107"/>
    </location>
</feature>
<dbReference type="AlphaFoldDB" id="A0A852L1E6"/>
<protein>
    <submittedName>
        <fullName evidence="3">MUC15 protein</fullName>
    </submittedName>
</protein>
<dbReference type="Pfam" id="PF15672">
    <property type="entry name" value="Mucin15"/>
    <property type="match status" value="1"/>
</dbReference>
<keyword evidence="4" id="KW-1185">Reference proteome</keyword>
<keyword evidence="2" id="KW-0812">Transmembrane</keyword>
<organism evidence="3 4">
    <name type="scientific">Urocolius indicus</name>
    <name type="common">Red-faced mousebird</name>
    <name type="synonym">Colius indicus</name>
    <dbReference type="NCBI Taxonomy" id="458196"/>
    <lineage>
        <taxon>Eukaryota</taxon>
        <taxon>Metazoa</taxon>
        <taxon>Chordata</taxon>
        <taxon>Craniata</taxon>
        <taxon>Vertebrata</taxon>
        <taxon>Euteleostomi</taxon>
        <taxon>Archelosauria</taxon>
        <taxon>Archosauria</taxon>
        <taxon>Dinosauria</taxon>
        <taxon>Saurischia</taxon>
        <taxon>Theropoda</taxon>
        <taxon>Coelurosauria</taxon>
        <taxon>Aves</taxon>
        <taxon>Neognathae</taxon>
        <taxon>Neoaves</taxon>
        <taxon>Telluraves</taxon>
        <taxon>Coraciimorphae</taxon>
        <taxon>Coliiformes</taxon>
        <taxon>Coliidae</taxon>
        <taxon>Urocolius</taxon>
    </lineage>
</organism>
<name>A0A852L1E6_UROIN</name>
<dbReference type="EMBL" id="WBNH01008189">
    <property type="protein sequence ID" value="NXX82335.1"/>
    <property type="molecule type" value="Genomic_DNA"/>
</dbReference>
<evidence type="ECO:0000313" key="3">
    <source>
        <dbReference type="EMBL" id="NXX82335.1"/>
    </source>
</evidence>
<dbReference type="InterPro" id="IPR031371">
    <property type="entry name" value="Mucin-15"/>
</dbReference>
<feature type="non-terminal residue" evidence="3">
    <location>
        <position position="255"/>
    </location>
</feature>
<feature type="compositionally biased region" description="Low complexity" evidence="1">
    <location>
        <begin position="25"/>
        <end position="37"/>
    </location>
</feature>
<dbReference type="PANTHER" id="PTHR45427:SF1">
    <property type="entry name" value="MUCIN-15"/>
    <property type="match status" value="1"/>
</dbReference>
<dbReference type="Proteomes" id="UP000654395">
    <property type="component" value="Unassembled WGS sequence"/>
</dbReference>
<evidence type="ECO:0000256" key="2">
    <source>
        <dbReference type="SAM" id="Phobius"/>
    </source>
</evidence>
<feature type="region of interest" description="Disordered" evidence="1">
    <location>
        <begin position="16"/>
        <end position="37"/>
    </location>
</feature>
<comment type="caution">
    <text evidence="3">The sequence shown here is derived from an EMBL/GenBank/DDBJ whole genome shotgun (WGS) entry which is preliminary data.</text>
</comment>
<proteinExistence type="predicted"/>
<keyword evidence="2" id="KW-1133">Transmembrane helix</keyword>
<evidence type="ECO:0000313" key="4">
    <source>
        <dbReference type="Proteomes" id="UP000654395"/>
    </source>
</evidence>
<dbReference type="OrthoDB" id="9950822at2759"/>
<evidence type="ECO:0000256" key="1">
    <source>
        <dbReference type="SAM" id="MobiDB-lite"/>
    </source>
</evidence>
<feature type="non-terminal residue" evidence="3">
    <location>
        <position position="1"/>
    </location>
</feature>
<accession>A0A852L1E6</accession>
<feature type="region of interest" description="Disordered" evidence="1">
    <location>
        <begin position="226"/>
        <end position="255"/>
    </location>
</feature>
<sequence length="255" mass="26802">HTAPTTANVKQNVTSIWPHSVPPRSTNGTTSTLNATTVSKDGINNSATNFNRIPTSLAKFTTTGDFSGVTKSSADISASTTTSSNSTITSTNPLATEQPSSNSSINSTVFSPTGITLTSPTVKQDSSTLSIQETTELYHNFSNHPTTPSNSEDDNEDETNKGVIVGVIVGAILGSILVGLIGYFICGKKRSESFSHRRLYDDTRNDPVLHLENSLGPFNTNLGCVSDDKSSPTDNTGCASDGIPMADMIPSLPSP</sequence>
<keyword evidence="2" id="KW-0472">Membrane</keyword>
<feature type="compositionally biased region" description="Low complexity" evidence="1">
    <location>
        <begin position="72"/>
        <end position="92"/>
    </location>
</feature>
<feature type="transmembrane region" description="Helical" evidence="2">
    <location>
        <begin position="163"/>
        <end position="186"/>
    </location>
</feature>
<reference evidence="3" key="1">
    <citation type="submission" date="2020-02" db="EMBL/GenBank/DDBJ databases">
        <title>Bird 10,000 Genomes (B10K) Project - Family phase.</title>
        <authorList>
            <person name="Zhang G."/>
        </authorList>
    </citation>
    <scope>NUCLEOTIDE SEQUENCE</scope>
    <source>
        <strain evidence="3">B10K-DU-030-59</strain>
    </source>
</reference>
<gene>
    <name evidence="3" type="primary">Muc15</name>
    <name evidence="3" type="ORF">UROIND_R15348</name>
</gene>